<gene>
    <name evidence="2" type="ORF">CLODIP_2_CD01395</name>
</gene>
<comment type="caution">
    <text evidence="2">The sequence shown here is derived from an EMBL/GenBank/DDBJ whole genome shotgun (WGS) entry which is preliminary data.</text>
</comment>
<dbReference type="PROSITE" id="PS50835">
    <property type="entry name" value="IG_LIKE"/>
    <property type="match status" value="1"/>
</dbReference>
<organism evidence="2 3">
    <name type="scientific">Cloeon dipterum</name>
    <dbReference type="NCBI Taxonomy" id="197152"/>
    <lineage>
        <taxon>Eukaryota</taxon>
        <taxon>Metazoa</taxon>
        <taxon>Ecdysozoa</taxon>
        <taxon>Arthropoda</taxon>
        <taxon>Hexapoda</taxon>
        <taxon>Insecta</taxon>
        <taxon>Pterygota</taxon>
        <taxon>Palaeoptera</taxon>
        <taxon>Ephemeroptera</taxon>
        <taxon>Pisciforma</taxon>
        <taxon>Baetidae</taxon>
        <taxon>Cloeon</taxon>
    </lineage>
</organism>
<dbReference type="SUPFAM" id="SSF48726">
    <property type="entry name" value="Immunoglobulin"/>
    <property type="match status" value="1"/>
</dbReference>
<dbReference type="InterPro" id="IPR036179">
    <property type="entry name" value="Ig-like_dom_sf"/>
</dbReference>
<dbReference type="InterPro" id="IPR007110">
    <property type="entry name" value="Ig-like_dom"/>
</dbReference>
<evidence type="ECO:0000313" key="3">
    <source>
        <dbReference type="Proteomes" id="UP000494165"/>
    </source>
</evidence>
<dbReference type="InterPro" id="IPR013783">
    <property type="entry name" value="Ig-like_fold"/>
</dbReference>
<sequence>MGLFCTAEDCGHSDSPQQVRIIPPPANPSVFDDVSEPTNRFLKVELGVLCIKDVSIQVPPTVSVGTDVYLRCLYDLEGDSLYMLKWYCGKEEFYRYVPKELPPTRVFPLPGFGVDVDKSDTHTVVLRSVSLEMSGRYRCEVSADAPTFHTAMVARWMHVVGLRTPAFYTEERIKTGDLIVFFTSWFSGLGPFLVLMRR</sequence>
<evidence type="ECO:0000259" key="1">
    <source>
        <dbReference type="PROSITE" id="PS50835"/>
    </source>
</evidence>
<accession>A0A8S1DSH9</accession>
<reference evidence="2 3" key="1">
    <citation type="submission" date="2020-04" db="EMBL/GenBank/DDBJ databases">
        <authorList>
            <person name="Alioto T."/>
            <person name="Alioto T."/>
            <person name="Gomez Garrido J."/>
        </authorList>
    </citation>
    <scope>NUCLEOTIDE SEQUENCE [LARGE SCALE GENOMIC DNA]</scope>
</reference>
<dbReference type="FunFam" id="2.60.40.10:FF:000437">
    <property type="entry name" value="Beat-IIIc, isoform A"/>
    <property type="match status" value="1"/>
</dbReference>
<keyword evidence="3" id="KW-1185">Reference proteome</keyword>
<evidence type="ECO:0000313" key="2">
    <source>
        <dbReference type="EMBL" id="CAB3385135.1"/>
    </source>
</evidence>
<protein>
    <recommendedName>
        <fullName evidence="1">Ig-like domain-containing protein</fullName>
    </recommendedName>
</protein>
<dbReference type="Gene3D" id="2.60.40.10">
    <property type="entry name" value="Immunoglobulins"/>
    <property type="match status" value="1"/>
</dbReference>
<dbReference type="AlphaFoldDB" id="A0A8S1DSH9"/>
<dbReference type="PANTHER" id="PTHR21261">
    <property type="entry name" value="BEAT PROTEIN"/>
    <property type="match status" value="1"/>
</dbReference>
<dbReference type="PANTHER" id="PTHR21261:SF15">
    <property type="entry name" value="BEATEN PATH IIIA, ISOFORM D-RELATED"/>
    <property type="match status" value="1"/>
</dbReference>
<proteinExistence type="predicted"/>
<name>A0A8S1DSH9_9INSE</name>
<dbReference type="Proteomes" id="UP000494165">
    <property type="component" value="Unassembled WGS sequence"/>
</dbReference>
<dbReference type="OrthoDB" id="6343941at2759"/>
<feature type="domain" description="Ig-like" evidence="1">
    <location>
        <begin position="37"/>
        <end position="154"/>
    </location>
</feature>
<dbReference type="SMART" id="SM00409">
    <property type="entry name" value="IG"/>
    <property type="match status" value="1"/>
</dbReference>
<dbReference type="EMBL" id="CADEPI010000395">
    <property type="protein sequence ID" value="CAB3385135.1"/>
    <property type="molecule type" value="Genomic_DNA"/>
</dbReference>
<dbReference type="InterPro" id="IPR003599">
    <property type="entry name" value="Ig_sub"/>
</dbReference>